<dbReference type="AlphaFoldDB" id="A0A542DVK8"/>
<dbReference type="Proteomes" id="UP000317893">
    <property type="component" value="Unassembled WGS sequence"/>
</dbReference>
<evidence type="ECO:0000313" key="3">
    <source>
        <dbReference type="EMBL" id="TQJ07096.1"/>
    </source>
</evidence>
<protein>
    <submittedName>
        <fullName evidence="3">Uncharacterized protein</fullName>
    </submittedName>
</protein>
<accession>A0A542DVK8</accession>
<feature type="compositionally biased region" description="Low complexity" evidence="1">
    <location>
        <begin position="197"/>
        <end position="218"/>
    </location>
</feature>
<evidence type="ECO:0000256" key="1">
    <source>
        <dbReference type="SAM" id="MobiDB-lite"/>
    </source>
</evidence>
<comment type="caution">
    <text evidence="3">The sequence shown here is derived from an EMBL/GenBank/DDBJ whole genome shotgun (WGS) entry which is preliminary data.</text>
</comment>
<proteinExistence type="predicted"/>
<gene>
    <name evidence="3" type="ORF">FB458_0143</name>
</gene>
<organism evidence="3 4">
    <name type="scientific">Lapillicoccus jejuensis</name>
    <dbReference type="NCBI Taxonomy" id="402171"/>
    <lineage>
        <taxon>Bacteria</taxon>
        <taxon>Bacillati</taxon>
        <taxon>Actinomycetota</taxon>
        <taxon>Actinomycetes</taxon>
        <taxon>Micrococcales</taxon>
        <taxon>Intrasporangiaceae</taxon>
        <taxon>Lapillicoccus</taxon>
    </lineage>
</organism>
<dbReference type="EMBL" id="VFMN01000001">
    <property type="protein sequence ID" value="TQJ07096.1"/>
    <property type="molecule type" value="Genomic_DNA"/>
</dbReference>
<name>A0A542DVK8_9MICO</name>
<feature type="signal peptide" evidence="2">
    <location>
        <begin position="1"/>
        <end position="35"/>
    </location>
</feature>
<dbReference type="RefSeq" id="WP_141845886.1">
    <property type="nucleotide sequence ID" value="NZ_BAAAPR010000018.1"/>
</dbReference>
<sequence>MSRRRPPRRALAGLAAALLLGVAGPAALPTTGAVAATADPVPTTGSVAGAFYPVPTTALLGTAARPAVLGAASTTTVGVTGRDGLPPAGVSAVVVNVTLEATSGRAALLALRPQAGPLATGSPLTSVTALPGRPTTTLATVPLDPDGGFSAVASAPARVHVDLVGLYAADDTVVAALGASGGYQPMSAVRVVGPGAGAAAPDSSDASDASDTSDATDAGGAGDGPGGTDATTTPSPQPTVDTGLARPLAGGERRAVALDLGAATAPHVTALLLRVTALVVPSAGTVTLAADPGAGEPTQVAPATGVAASSAAPSPTLTLTAGATASNLAVVPAVVDGDGLLRLVLASTLTDRADVRVDLVGFYDDGGLGPDLRFRSLPVGRVVDTRVGLGASGPLTAATTLTPDTSVVGGDTFALVGTLTTLGARSAAGTAAGQVRAVPSDELGPAAAPAGPAPGGVPVPVGSQQSTPVQPEVGTDGSLALAAGGAGPRMQAVLDVVGSFEAYPEVADPSARGWVDAVPGWQVRALAR</sequence>
<feature type="chain" id="PRO_5021791779" evidence="2">
    <location>
        <begin position="36"/>
        <end position="528"/>
    </location>
</feature>
<keyword evidence="2" id="KW-0732">Signal</keyword>
<dbReference type="InterPro" id="IPR006311">
    <property type="entry name" value="TAT_signal"/>
</dbReference>
<feature type="region of interest" description="Disordered" evidence="1">
    <location>
        <begin position="195"/>
        <end position="245"/>
    </location>
</feature>
<keyword evidence="4" id="KW-1185">Reference proteome</keyword>
<evidence type="ECO:0000256" key="2">
    <source>
        <dbReference type="SAM" id="SignalP"/>
    </source>
</evidence>
<dbReference type="PROSITE" id="PS51318">
    <property type="entry name" value="TAT"/>
    <property type="match status" value="1"/>
</dbReference>
<evidence type="ECO:0000313" key="4">
    <source>
        <dbReference type="Proteomes" id="UP000317893"/>
    </source>
</evidence>
<reference evidence="3 4" key="1">
    <citation type="submission" date="2019-06" db="EMBL/GenBank/DDBJ databases">
        <title>Sequencing the genomes of 1000 actinobacteria strains.</title>
        <authorList>
            <person name="Klenk H.-P."/>
        </authorList>
    </citation>
    <scope>NUCLEOTIDE SEQUENCE [LARGE SCALE GENOMIC DNA]</scope>
    <source>
        <strain evidence="3 4">DSM 18607</strain>
    </source>
</reference>